<feature type="compositionally biased region" description="Basic and acidic residues" evidence="2">
    <location>
        <begin position="399"/>
        <end position="408"/>
    </location>
</feature>
<dbReference type="InterPro" id="IPR001849">
    <property type="entry name" value="PH_domain"/>
</dbReference>
<dbReference type="Gene3D" id="2.30.29.30">
    <property type="entry name" value="Pleckstrin-homology domain (PH domain)/Phosphotyrosine-binding domain (PTB)"/>
    <property type="match status" value="1"/>
</dbReference>
<dbReference type="eggNOG" id="KOG0676">
    <property type="taxonomic scope" value="Eukaryota"/>
</dbReference>
<dbReference type="SUPFAM" id="SSF50729">
    <property type="entry name" value="PH domain-like"/>
    <property type="match status" value="1"/>
</dbReference>
<evidence type="ECO:0000259" key="3">
    <source>
        <dbReference type="PROSITE" id="PS50003"/>
    </source>
</evidence>
<evidence type="ECO:0000313" key="5">
    <source>
        <dbReference type="Proteomes" id="UP000014500"/>
    </source>
</evidence>
<feature type="compositionally biased region" description="Acidic residues" evidence="2">
    <location>
        <begin position="363"/>
        <end position="380"/>
    </location>
</feature>
<dbReference type="EMBL" id="JH430816">
    <property type="status" value="NOT_ANNOTATED_CDS"/>
    <property type="molecule type" value="Genomic_DNA"/>
</dbReference>
<dbReference type="SUPFAM" id="SSF53067">
    <property type="entry name" value="Actin-like ATPase domain"/>
    <property type="match status" value="2"/>
</dbReference>
<dbReference type="Proteomes" id="UP000014500">
    <property type="component" value="Unassembled WGS sequence"/>
</dbReference>
<dbReference type="Gene3D" id="3.30.420.40">
    <property type="match status" value="2"/>
</dbReference>
<feature type="region of interest" description="Disordered" evidence="2">
    <location>
        <begin position="297"/>
        <end position="470"/>
    </location>
</feature>
<dbReference type="CDD" id="cd10169">
    <property type="entry name" value="ASKHA_NBD_actin-like"/>
    <property type="match status" value="1"/>
</dbReference>
<organism evidence="4 5">
    <name type="scientific">Strigamia maritima</name>
    <name type="common">European centipede</name>
    <name type="synonym">Geophilus maritimus</name>
    <dbReference type="NCBI Taxonomy" id="126957"/>
    <lineage>
        <taxon>Eukaryota</taxon>
        <taxon>Metazoa</taxon>
        <taxon>Ecdysozoa</taxon>
        <taxon>Arthropoda</taxon>
        <taxon>Myriapoda</taxon>
        <taxon>Chilopoda</taxon>
        <taxon>Pleurostigmophora</taxon>
        <taxon>Geophilomorpha</taxon>
        <taxon>Linotaeniidae</taxon>
        <taxon>Strigamia</taxon>
    </lineage>
</organism>
<sequence>MESDVNHFDHLVFCSDEDFDSSIEELSARDMISLVASLQNEMFNEQRRFDEISKKISSFVGNDAKENDLLSTKLCISQAKLAQLCARNMKCFTQQSIKSQSQRQCSNSIMRKKSFKDENVCGNSQSNQPEDWLSPKGDGETRKSNLSEGLHSKDECESWEGQRHDSDWSHKFVEESNRIEHEYNSIDDGKIAYELKKEAKVPTVEEIIQSVKNLRMIKQENDRQSSSSIEEVDSHIYEQIEPIYNNVPGGNSIYANITNEPLYDIPRSLSNKGVILQRSQDVLIPTASQLILQAQTAVSSDSEASDCDRDSLENGETARNPPEIPSPDYGSDEEDAAYGVYNTYDERPVEAPYFIEDQGLEVIVEEEEEGDDAEDEDEDYESRSDRTLSQDSPPLCPKNSDEGYQHSESDEDQSFKYTSPKDVESGGAKIDLPDSAVDVDDISSLDGSTILASPNGEEEKRERSWSPPQTAKFETSKIVFSTPRTSCTSVLNQNHDSGMGDSYQYHMKLEDSKWEYVGPTKGNANKIAGPDVSEKETLLPSVKALRSQFEKPSTTAATFPRNFQVKERIPEVDSRHSSTKFGAGQIRRSKSVVAERDQTIPELLDTLNLSNSKSDCYISNTLPTKFRNSWSNGSNGTVGPRTAKPIFSLDQPPDRPIPSIIAQFGNTDRVHLQSSTLSQWDPTLLLEELYQVQSPQPVHEAETACFMNIEGYLDKLPSGRRKATFWNAWKRRYFRLKDGYLYYYQNHSSEKPSLILNLMGGHIDSMDTTMLGMDDGSSLFSHNILFLFLFYQINYNLFLILKGHYVVVRCSSKNEVEHWKTALNTHIVEKFNLTYAQPVPAYPQFYEDVLIIDLGSSSVRAGILCNQPTLPQIFFPTVSSIDRETAHRIYGAEALSPTHKTSGSVNFPLRPSTKITRFSVDFNAVVGLLTKVFTDLNVDPTEFQIQLSLPRTFTVQTQTEVLRILFDDFRVRSVNLTSQTVLSLLSYNTSSGIVVDVGERLDVIPIIDGYIVEAGVSRIPYGGVHVMDHLQHFLIQRHYNLVSEVDSYLVRYVLENLCYCAENYHDELQKFFDNPESFESICELKFLSSDIPWNEIVLDNGRFQACEGLFNPDAWGLDHPGVHKLVHRAIQECSVDIRKEMTRSIYLSGGLTLLPGFLSRLESEVNNLTPPSLVPKVHASPYRYHSAYLGACILASSPSFQEAKISYDDWKQNGAQSLRKWHL</sequence>
<dbReference type="HOGENOM" id="CLU_268464_0_0_1"/>
<reference evidence="4" key="2">
    <citation type="submission" date="2015-02" db="UniProtKB">
        <authorList>
            <consortium name="EnsemblMetazoa"/>
        </authorList>
    </citation>
    <scope>IDENTIFICATION</scope>
</reference>
<dbReference type="InterPro" id="IPR004000">
    <property type="entry name" value="Actin"/>
</dbReference>
<dbReference type="PANTHER" id="PTHR11937">
    <property type="entry name" value="ACTIN"/>
    <property type="match status" value="1"/>
</dbReference>
<proteinExistence type="inferred from homology"/>
<dbReference type="EnsemblMetazoa" id="SMAR001793-RA">
    <property type="protein sequence ID" value="SMAR001793-PA"/>
    <property type="gene ID" value="SMAR001793"/>
</dbReference>
<protein>
    <recommendedName>
        <fullName evidence="3">PH domain-containing protein</fullName>
    </recommendedName>
</protein>
<dbReference type="Pfam" id="PF00169">
    <property type="entry name" value="PH"/>
    <property type="match status" value="1"/>
</dbReference>
<dbReference type="AlphaFoldDB" id="T1ILG7"/>
<evidence type="ECO:0000256" key="2">
    <source>
        <dbReference type="SAM" id="MobiDB-lite"/>
    </source>
</evidence>
<accession>T1ILG7</accession>
<dbReference type="STRING" id="126957.T1ILG7"/>
<dbReference type="SMART" id="SM00233">
    <property type="entry name" value="PH"/>
    <property type="match status" value="1"/>
</dbReference>
<evidence type="ECO:0000256" key="1">
    <source>
        <dbReference type="RuleBase" id="RU000487"/>
    </source>
</evidence>
<name>T1ILG7_STRMM</name>
<reference evidence="5" key="1">
    <citation type="submission" date="2011-05" db="EMBL/GenBank/DDBJ databases">
        <authorList>
            <person name="Richards S.R."/>
            <person name="Qu J."/>
            <person name="Jiang H."/>
            <person name="Jhangiani S.N."/>
            <person name="Agravi P."/>
            <person name="Goodspeed R."/>
            <person name="Gross S."/>
            <person name="Mandapat C."/>
            <person name="Jackson L."/>
            <person name="Mathew T."/>
            <person name="Pu L."/>
            <person name="Thornton R."/>
            <person name="Saada N."/>
            <person name="Wilczek-Boney K.B."/>
            <person name="Lee S."/>
            <person name="Kovar C."/>
            <person name="Wu Y."/>
            <person name="Scherer S.E."/>
            <person name="Worley K.C."/>
            <person name="Muzny D.M."/>
            <person name="Gibbs R."/>
        </authorList>
    </citation>
    <scope>NUCLEOTIDE SEQUENCE</scope>
    <source>
        <strain evidence="5">Brora</strain>
    </source>
</reference>
<keyword evidence="5" id="KW-1185">Reference proteome</keyword>
<dbReference type="InterPro" id="IPR043129">
    <property type="entry name" value="ATPase_NBD"/>
</dbReference>
<dbReference type="Pfam" id="PF00022">
    <property type="entry name" value="Actin"/>
    <property type="match status" value="1"/>
</dbReference>
<feature type="domain" description="PH" evidence="3">
    <location>
        <begin position="706"/>
        <end position="828"/>
    </location>
</feature>
<dbReference type="PROSITE" id="PS50003">
    <property type="entry name" value="PH_DOMAIN"/>
    <property type="match status" value="1"/>
</dbReference>
<dbReference type="SMART" id="SM00268">
    <property type="entry name" value="ACTIN"/>
    <property type="match status" value="1"/>
</dbReference>
<dbReference type="Gene3D" id="3.90.640.10">
    <property type="entry name" value="Actin, Chain A, domain 4"/>
    <property type="match status" value="1"/>
</dbReference>
<feature type="compositionally biased region" description="Basic and acidic residues" evidence="2">
    <location>
        <begin position="137"/>
        <end position="161"/>
    </location>
</feature>
<feature type="region of interest" description="Disordered" evidence="2">
    <location>
        <begin position="117"/>
        <end position="161"/>
    </location>
</feature>
<comment type="similarity">
    <text evidence="1">Belongs to the actin family.</text>
</comment>
<dbReference type="InterPro" id="IPR011993">
    <property type="entry name" value="PH-like_dom_sf"/>
</dbReference>
<evidence type="ECO:0000313" key="4">
    <source>
        <dbReference type="EnsemblMetazoa" id="SMAR001793-PA"/>
    </source>
</evidence>